<evidence type="ECO:0000313" key="1">
    <source>
        <dbReference type="EMBL" id="MBC5641249.1"/>
    </source>
</evidence>
<gene>
    <name evidence="1" type="ORF">H8R92_12895</name>
</gene>
<reference evidence="1" key="1">
    <citation type="submission" date="2020-08" db="EMBL/GenBank/DDBJ databases">
        <title>Genome public.</title>
        <authorList>
            <person name="Liu C."/>
            <person name="Sun Q."/>
        </authorList>
    </citation>
    <scope>NUCLEOTIDE SEQUENCE</scope>
    <source>
        <strain evidence="1">NSJ-42</strain>
    </source>
</reference>
<keyword evidence="2" id="KW-1185">Reference proteome</keyword>
<dbReference type="Proteomes" id="UP000662088">
    <property type="component" value="Unassembled WGS sequence"/>
</dbReference>
<evidence type="ECO:0000313" key="2">
    <source>
        <dbReference type="Proteomes" id="UP000662088"/>
    </source>
</evidence>
<comment type="caution">
    <text evidence="1">The sequence shown here is derived from an EMBL/GenBank/DDBJ whole genome shotgun (WGS) entry which is preliminary data.</text>
</comment>
<protein>
    <submittedName>
        <fullName evidence="1">Uncharacterized protein</fullName>
    </submittedName>
</protein>
<accession>A0A8I0A7X4</accession>
<organism evidence="1 2">
    <name type="scientific">Clostridium lentum</name>
    <dbReference type="NCBI Taxonomy" id="2763037"/>
    <lineage>
        <taxon>Bacteria</taxon>
        <taxon>Bacillati</taxon>
        <taxon>Bacillota</taxon>
        <taxon>Clostridia</taxon>
        <taxon>Eubacteriales</taxon>
        <taxon>Clostridiaceae</taxon>
        <taxon>Clostridium</taxon>
    </lineage>
</organism>
<dbReference type="AlphaFoldDB" id="A0A8I0A7X4"/>
<sequence>MKIEELEKLFEKSYGYKKTSIWNINGLTVDANNIDEEVTKKLDIELRGRSIFNNKKEIFKNPVIMTKQGENYFIKVELEHKIGMCYNKEGKKEPYYEDGKPTYDLECSIEGYWKYNEYNNIELKDTYLYPKYYGVDKKLIWENYDFKDIVKLVNKIIDMYFMQEVLTKIIRRDACPY</sequence>
<proteinExistence type="predicted"/>
<dbReference type="RefSeq" id="WP_186835664.1">
    <property type="nucleotide sequence ID" value="NZ_JACOOQ010000039.1"/>
</dbReference>
<name>A0A8I0A7X4_9CLOT</name>
<dbReference type="EMBL" id="JACOOQ010000039">
    <property type="protein sequence ID" value="MBC5641249.1"/>
    <property type="molecule type" value="Genomic_DNA"/>
</dbReference>